<dbReference type="Proteomes" id="UP000029120">
    <property type="component" value="Chromosome 5"/>
</dbReference>
<dbReference type="PROSITE" id="PS50157">
    <property type="entry name" value="ZINC_FINGER_C2H2_2"/>
    <property type="match status" value="1"/>
</dbReference>
<feature type="compositionally biased region" description="Low complexity" evidence="10">
    <location>
        <begin position="223"/>
        <end position="241"/>
    </location>
</feature>
<dbReference type="FunFam" id="3.30.160.60:FF:000554">
    <property type="entry name" value="protein indeterminate-domain 12-like"/>
    <property type="match status" value="1"/>
</dbReference>
<evidence type="ECO:0000256" key="9">
    <source>
        <dbReference type="SAM" id="Coils"/>
    </source>
</evidence>
<feature type="domain" description="C2H2-type" evidence="11">
    <location>
        <begin position="78"/>
        <end position="100"/>
    </location>
</feature>
<keyword evidence="13" id="KW-1185">Reference proteome</keyword>
<evidence type="ECO:0000313" key="13">
    <source>
        <dbReference type="Proteomes" id="UP000029120"/>
    </source>
</evidence>
<evidence type="ECO:0000256" key="6">
    <source>
        <dbReference type="ARBA" id="ARBA00023125"/>
    </source>
</evidence>
<dbReference type="GO" id="GO:0005634">
    <property type="term" value="C:nucleus"/>
    <property type="evidence" value="ECO:0007669"/>
    <property type="project" value="TreeGrafter"/>
</dbReference>
<accession>A0A087GU56</accession>
<dbReference type="Gramene" id="KFK33408">
    <property type="protein sequence ID" value="KFK33408"/>
    <property type="gene ID" value="AALP_AA5G009000"/>
</dbReference>
<dbReference type="InterPro" id="IPR013087">
    <property type="entry name" value="Znf_C2H2_type"/>
</dbReference>
<evidence type="ECO:0000256" key="4">
    <source>
        <dbReference type="ARBA" id="ARBA00022833"/>
    </source>
</evidence>
<dbReference type="OrthoDB" id="6354171at2759"/>
<dbReference type="PANTHER" id="PTHR10593:SF10">
    <property type="entry name" value="OS08G0467100 PROTEIN"/>
    <property type="match status" value="1"/>
</dbReference>
<dbReference type="EMBL" id="CM002873">
    <property type="protein sequence ID" value="KFK33408.1"/>
    <property type="molecule type" value="Genomic_DNA"/>
</dbReference>
<feature type="compositionally biased region" description="Polar residues" evidence="10">
    <location>
        <begin position="37"/>
        <end position="47"/>
    </location>
</feature>
<keyword evidence="7" id="KW-0804">Transcription</keyword>
<reference evidence="13" key="1">
    <citation type="journal article" date="2015" name="Nat. Plants">
        <title>Genome expansion of Arabis alpina linked with retrotransposition and reduced symmetric DNA methylation.</title>
        <authorList>
            <person name="Willing E.M."/>
            <person name="Rawat V."/>
            <person name="Mandakova T."/>
            <person name="Maumus F."/>
            <person name="James G.V."/>
            <person name="Nordstroem K.J."/>
            <person name="Becker C."/>
            <person name="Warthmann N."/>
            <person name="Chica C."/>
            <person name="Szarzynska B."/>
            <person name="Zytnicki M."/>
            <person name="Albani M.C."/>
            <person name="Kiefer C."/>
            <person name="Bergonzi S."/>
            <person name="Castaings L."/>
            <person name="Mateos J.L."/>
            <person name="Berns M.C."/>
            <person name="Bujdoso N."/>
            <person name="Piofczyk T."/>
            <person name="de Lorenzo L."/>
            <person name="Barrero-Sicilia C."/>
            <person name="Mateos I."/>
            <person name="Piednoel M."/>
            <person name="Hagmann J."/>
            <person name="Chen-Min-Tao R."/>
            <person name="Iglesias-Fernandez R."/>
            <person name="Schuster S.C."/>
            <person name="Alonso-Blanco C."/>
            <person name="Roudier F."/>
            <person name="Carbonero P."/>
            <person name="Paz-Ares J."/>
            <person name="Davis S.J."/>
            <person name="Pecinka A."/>
            <person name="Quesneville H."/>
            <person name="Colot V."/>
            <person name="Lysak M.A."/>
            <person name="Weigel D."/>
            <person name="Coupland G."/>
            <person name="Schneeberger K."/>
        </authorList>
    </citation>
    <scope>NUCLEOTIDE SEQUENCE [LARGE SCALE GENOMIC DNA]</scope>
    <source>
        <strain evidence="13">cv. Pajares</strain>
    </source>
</reference>
<evidence type="ECO:0000256" key="2">
    <source>
        <dbReference type="ARBA" id="ARBA00022737"/>
    </source>
</evidence>
<dbReference type="PROSITE" id="PS00028">
    <property type="entry name" value="ZINC_FINGER_C2H2_1"/>
    <property type="match status" value="1"/>
</dbReference>
<dbReference type="Pfam" id="PF00096">
    <property type="entry name" value="zf-C2H2"/>
    <property type="match status" value="1"/>
</dbReference>
<proteinExistence type="predicted"/>
<dbReference type="eggNOG" id="KOG1721">
    <property type="taxonomic scope" value="Eukaryota"/>
</dbReference>
<organism evidence="12 13">
    <name type="scientific">Arabis alpina</name>
    <name type="common">Alpine rock-cress</name>
    <dbReference type="NCBI Taxonomy" id="50452"/>
    <lineage>
        <taxon>Eukaryota</taxon>
        <taxon>Viridiplantae</taxon>
        <taxon>Streptophyta</taxon>
        <taxon>Embryophyta</taxon>
        <taxon>Tracheophyta</taxon>
        <taxon>Spermatophyta</taxon>
        <taxon>Magnoliopsida</taxon>
        <taxon>eudicotyledons</taxon>
        <taxon>Gunneridae</taxon>
        <taxon>Pentapetalae</taxon>
        <taxon>rosids</taxon>
        <taxon>malvids</taxon>
        <taxon>Brassicales</taxon>
        <taxon>Brassicaceae</taxon>
        <taxon>Arabideae</taxon>
        <taxon>Arabis</taxon>
    </lineage>
</organism>
<dbReference type="Pfam" id="PF22995">
    <property type="entry name" value="C2CH-3rd_BIRD-IDD"/>
    <property type="match status" value="1"/>
</dbReference>
<feature type="region of interest" description="Disordered" evidence="10">
    <location>
        <begin position="209"/>
        <end position="258"/>
    </location>
</feature>
<dbReference type="GO" id="GO:0008270">
    <property type="term" value="F:zinc ion binding"/>
    <property type="evidence" value="ECO:0007669"/>
    <property type="project" value="UniProtKB-KW"/>
</dbReference>
<dbReference type="Gene3D" id="3.30.160.60">
    <property type="entry name" value="Classic Zinc Finger"/>
    <property type="match status" value="2"/>
</dbReference>
<dbReference type="PANTHER" id="PTHR10593">
    <property type="entry name" value="SERINE/THREONINE-PROTEIN KINASE RIO"/>
    <property type="match status" value="1"/>
</dbReference>
<dbReference type="GO" id="GO:0003677">
    <property type="term" value="F:DNA binding"/>
    <property type="evidence" value="ECO:0007669"/>
    <property type="project" value="UniProtKB-KW"/>
</dbReference>
<dbReference type="InterPro" id="IPR055187">
    <property type="entry name" value="C2CH-3rd_BIRD-IDD"/>
</dbReference>
<dbReference type="SUPFAM" id="SSF57667">
    <property type="entry name" value="beta-beta-alpha zinc fingers"/>
    <property type="match status" value="1"/>
</dbReference>
<evidence type="ECO:0000256" key="3">
    <source>
        <dbReference type="ARBA" id="ARBA00022771"/>
    </source>
</evidence>
<sequence length="442" mass="49601">MRTEGPIVMLDATANKNTNTCCVVSSSSSDLFLSSSENGVTTTNTSTQKRKRRPAGTPDPDAEVVSLSPRTLLESDRYICEICNQGFQRDQNLQMHRRRHKVPWKLLKRDNNIEVKKRVYVCPEPTCLHHDPCHALGDLVGIKKHFRRKHSNHKQWVCERCSKGYAVQSDYKAHLKTCGTRGHSCDCGRVFSRVESFIEHQDNCSVRKVHREPPLPPQNAINAPACSSRTASTASTPSSETNYGGAVATPPLPLEGRPIHQRMISPSILTHSSNNLNLELQLLPLTPNRNPNQEKQQQNANEPSHHHHRDTTNLNLSIAPSSSSYHHYNNFDRIKEIMASEQIMKIAMKEKAYAEEAKREAKRQREIAENEFANAKKIRQQAQAELERAKLLKEQSMKKISSTIMQVTCQSCKGQFQAVAAAAADETSLVVSYMSSANTDGE</sequence>
<feature type="coiled-coil region" evidence="9">
    <location>
        <begin position="344"/>
        <end position="399"/>
    </location>
</feature>
<name>A0A087GU56_ARAAL</name>
<keyword evidence="9" id="KW-0175">Coiled coil</keyword>
<keyword evidence="6" id="KW-0238">DNA-binding</keyword>
<keyword evidence="5" id="KW-0805">Transcription regulation</keyword>
<dbReference type="SMART" id="SM00355">
    <property type="entry name" value="ZnF_C2H2"/>
    <property type="match status" value="3"/>
</dbReference>
<keyword evidence="4" id="KW-0862">Zinc</keyword>
<keyword evidence="1" id="KW-0479">Metal-binding</keyword>
<evidence type="ECO:0000256" key="7">
    <source>
        <dbReference type="ARBA" id="ARBA00023163"/>
    </source>
</evidence>
<evidence type="ECO:0000259" key="11">
    <source>
        <dbReference type="PROSITE" id="PS50157"/>
    </source>
</evidence>
<protein>
    <recommendedName>
        <fullName evidence="11">C2H2-type domain-containing protein</fullName>
    </recommendedName>
</protein>
<feature type="compositionally biased region" description="Polar residues" evidence="10">
    <location>
        <begin position="289"/>
        <end position="302"/>
    </location>
</feature>
<keyword evidence="3 8" id="KW-0863">Zinc-finger</keyword>
<gene>
    <name evidence="12" type="ordered locus">AALP_Aa5g009000</name>
</gene>
<keyword evidence="2" id="KW-0677">Repeat</keyword>
<dbReference type="AlphaFoldDB" id="A0A087GU56"/>
<feature type="region of interest" description="Disordered" evidence="10">
    <location>
        <begin position="285"/>
        <end position="318"/>
    </location>
</feature>
<evidence type="ECO:0000256" key="1">
    <source>
        <dbReference type="ARBA" id="ARBA00022723"/>
    </source>
</evidence>
<evidence type="ECO:0000256" key="8">
    <source>
        <dbReference type="PROSITE-ProRule" id="PRU00042"/>
    </source>
</evidence>
<dbReference type="InterPro" id="IPR036236">
    <property type="entry name" value="Znf_C2H2_sf"/>
</dbReference>
<dbReference type="InterPro" id="IPR055186">
    <property type="entry name" value="C2H2-2nd_BIRD-IDD"/>
</dbReference>
<evidence type="ECO:0000256" key="10">
    <source>
        <dbReference type="SAM" id="MobiDB-lite"/>
    </source>
</evidence>
<dbReference type="OMA" id="NTSNTCC"/>
<dbReference type="InterPro" id="IPR031140">
    <property type="entry name" value="IDD1-16"/>
</dbReference>
<evidence type="ECO:0000256" key="5">
    <source>
        <dbReference type="ARBA" id="ARBA00023015"/>
    </source>
</evidence>
<dbReference type="Pfam" id="PF22996">
    <property type="entry name" value="C2H2-2nd_BIRD-IDD"/>
    <property type="match status" value="1"/>
</dbReference>
<evidence type="ECO:0000313" key="12">
    <source>
        <dbReference type="EMBL" id="KFK33408.1"/>
    </source>
</evidence>
<dbReference type="GO" id="GO:0003700">
    <property type="term" value="F:DNA-binding transcription factor activity"/>
    <property type="evidence" value="ECO:0007669"/>
    <property type="project" value="TreeGrafter"/>
</dbReference>
<feature type="region of interest" description="Disordered" evidence="10">
    <location>
        <begin position="31"/>
        <end position="63"/>
    </location>
</feature>